<keyword evidence="5" id="KW-0819">tRNA processing</keyword>
<dbReference type="EMBL" id="CACRSL010000005">
    <property type="protein sequence ID" value="VYT23794.1"/>
    <property type="molecule type" value="Genomic_DNA"/>
</dbReference>
<evidence type="ECO:0000256" key="4">
    <source>
        <dbReference type="ARBA" id="ARBA00022490"/>
    </source>
</evidence>
<evidence type="ECO:0000313" key="11">
    <source>
        <dbReference type="EMBL" id="VYT23794.1"/>
    </source>
</evidence>
<dbReference type="Gene3D" id="3.40.50.300">
    <property type="entry name" value="P-loop containing nucleotide triphosphate hydrolases"/>
    <property type="match status" value="1"/>
</dbReference>
<comment type="similarity">
    <text evidence="2">Belongs to the TsaE family.</text>
</comment>
<evidence type="ECO:0000256" key="8">
    <source>
        <dbReference type="ARBA" id="ARBA00022840"/>
    </source>
</evidence>
<dbReference type="GO" id="GO:0002949">
    <property type="term" value="P:tRNA threonylcarbamoyladenosine modification"/>
    <property type="evidence" value="ECO:0007669"/>
    <property type="project" value="InterPro"/>
</dbReference>
<comment type="subcellular location">
    <subcellularLocation>
        <location evidence="1">Cytoplasm</location>
    </subcellularLocation>
</comment>
<dbReference type="NCBIfam" id="TIGR00150">
    <property type="entry name" value="T6A_YjeE"/>
    <property type="match status" value="1"/>
</dbReference>
<evidence type="ECO:0000256" key="7">
    <source>
        <dbReference type="ARBA" id="ARBA00022741"/>
    </source>
</evidence>
<keyword evidence="8" id="KW-0067">ATP-binding</keyword>
<sequence>MKTFITHSPQETEELAGKLAALLSPGDIIAYEGGMGMGKTAFTRGLCRGLGIAADVSSPTFSLVNEYRGENATLYHFDMFRVESFSDLYSTGFFDYLDYGGILAIEWSENIAGALPEGCIQVSLERVDDTTRKITIKGDERLEAALA</sequence>
<protein>
    <recommendedName>
        <fullName evidence="3">tRNA threonylcarbamoyladenosine biosynthesis protein TsaE</fullName>
    </recommendedName>
    <alternativeName>
        <fullName evidence="10">t(6)A37 threonylcarbamoyladenosine biosynthesis protein TsaE</fullName>
    </alternativeName>
</protein>
<evidence type="ECO:0000256" key="1">
    <source>
        <dbReference type="ARBA" id="ARBA00004496"/>
    </source>
</evidence>
<dbReference type="GO" id="GO:0005737">
    <property type="term" value="C:cytoplasm"/>
    <property type="evidence" value="ECO:0007669"/>
    <property type="project" value="UniProtKB-SubCell"/>
</dbReference>
<dbReference type="AlphaFoldDB" id="A0A6N2V051"/>
<evidence type="ECO:0000256" key="3">
    <source>
        <dbReference type="ARBA" id="ARBA00019010"/>
    </source>
</evidence>
<evidence type="ECO:0000256" key="2">
    <source>
        <dbReference type="ARBA" id="ARBA00007599"/>
    </source>
</evidence>
<gene>
    <name evidence="11" type="primary">tsaE</name>
    <name evidence="11" type="ORF">AULFYP135_02205</name>
</gene>
<dbReference type="InterPro" id="IPR027417">
    <property type="entry name" value="P-loop_NTPase"/>
</dbReference>
<keyword evidence="9" id="KW-0460">Magnesium</keyword>
<name>A0A6N2V051_9FIRM</name>
<organism evidence="11">
    <name type="scientific">uncultured Anaerotruncus sp</name>
    <dbReference type="NCBI Taxonomy" id="905011"/>
    <lineage>
        <taxon>Bacteria</taxon>
        <taxon>Bacillati</taxon>
        <taxon>Bacillota</taxon>
        <taxon>Clostridia</taxon>
        <taxon>Eubacteriales</taxon>
        <taxon>Oscillospiraceae</taxon>
        <taxon>Anaerotruncus</taxon>
        <taxon>environmental samples</taxon>
    </lineage>
</organism>
<evidence type="ECO:0000256" key="10">
    <source>
        <dbReference type="ARBA" id="ARBA00032441"/>
    </source>
</evidence>
<keyword evidence="6" id="KW-0479">Metal-binding</keyword>
<dbReference type="GO" id="GO:0005524">
    <property type="term" value="F:ATP binding"/>
    <property type="evidence" value="ECO:0007669"/>
    <property type="project" value="UniProtKB-KW"/>
</dbReference>
<dbReference type="Pfam" id="PF02367">
    <property type="entry name" value="TsaE"/>
    <property type="match status" value="1"/>
</dbReference>
<evidence type="ECO:0000256" key="5">
    <source>
        <dbReference type="ARBA" id="ARBA00022694"/>
    </source>
</evidence>
<keyword evidence="4" id="KW-0963">Cytoplasm</keyword>
<dbReference type="InterPro" id="IPR003442">
    <property type="entry name" value="T6A_TsaE"/>
</dbReference>
<evidence type="ECO:0000256" key="6">
    <source>
        <dbReference type="ARBA" id="ARBA00022723"/>
    </source>
</evidence>
<accession>A0A6N2V051</accession>
<dbReference type="SUPFAM" id="SSF52540">
    <property type="entry name" value="P-loop containing nucleoside triphosphate hydrolases"/>
    <property type="match status" value="1"/>
</dbReference>
<keyword evidence="7" id="KW-0547">Nucleotide-binding</keyword>
<dbReference type="GO" id="GO:0046872">
    <property type="term" value="F:metal ion binding"/>
    <property type="evidence" value="ECO:0007669"/>
    <property type="project" value="UniProtKB-KW"/>
</dbReference>
<evidence type="ECO:0000256" key="9">
    <source>
        <dbReference type="ARBA" id="ARBA00022842"/>
    </source>
</evidence>
<proteinExistence type="inferred from homology"/>
<dbReference type="PANTHER" id="PTHR33540:SF2">
    <property type="entry name" value="TRNA THREONYLCARBAMOYLADENOSINE BIOSYNTHESIS PROTEIN TSAE"/>
    <property type="match status" value="1"/>
</dbReference>
<dbReference type="PANTHER" id="PTHR33540">
    <property type="entry name" value="TRNA THREONYLCARBAMOYLADENOSINE BIOSYNTHESIS PROTEIN TSAE"/>
    <property type="match status" value="1"/>
</dbReference>
<reference evidence="11" key="1">
    <citation type="submission" date="2019-11" db="EMBL/GenBank/DDBJ databases">
        <authorList>
            <person name="Feng L."/>
        </authorList>
    </citation>
    <scope>NUCLEOTIDE SEQUENCE</scope>
    <source>
        <strain evidence="11">AundefinedLFYP135</strain>
    </source>
</reference>